<evidence type="ECO:0000256" key="1">
    <source>
        <dbReference type="SAM" id="MobiDB-lite"/>
    </source>
</evidence>
<name>A0A914R1U2_PAREQ</name>
<dbReference type="PROSITE" id="PS51640">
    <property type="entry name" value="MRG"/>
    <property type="match status" value="1"/>
</dbReference>
<evidence type="ECO:0000313" key="4">
    <source>
        <dbReference type="WBParaSite" id="PEQ_0000057001-mRNA-1"/>
    </source>
</evidence>
<dbReference type="Pfam" id="PF05712">
    <property type="entry name" value="MRG"/>
    <property type="match status" value="1"/>
</dbReference>
<protein>
    <submittedName>
        <fullName evidence="4">MRG domain-containing protein</fullName>
    </submittedName>
</protein>
<feature type="compositionally biased region" description="Low complexity" evidence="1">
    <location>
        <begin position="1"/>
        <end position="14"/>
    </location>
</feature>
<evidence type="ECO:0000313" key="3">
    <source>
        <dbReference type="Proteomes" id="UP000887564"/>
    </source>
</evidence>
<dbReference type="InterPro" id="IPR026541">
    <property type="entry name" value="MRG_dom"/>
</dbReference>
<feature type="region of interest" description="Disordered" evidence="1">
    <location>
        <begin position="1"/>
        <end position="27"/>
    </location>
</feature>
<feature type="domain" description="MRG" evidence="2">
    <location>
        <begin position="28"/>
        <end position="78"/>
    </location>
</feature>
<dbReference type="InterPro" id="IPR038217">
    <property type="entry name" value="MRG_C_sf"/>
</dbReference>
<accession>A0A914R1U2</accession>
<reference evidence="4" key="1">
    <citation type="submission" date="2022-11" db="UniProtKB">
        <authorList>
            <consortium name="WormBaseParasite"/>
        </authorList>
    </citation>
    <scope>IDENTIFICATION</scope>
</reference>
<organism evidence="3 4">
    <name type="scientific">Parascaris equorum</name>
    <name type="common">Equine roundworm</name>
    <dbReference type="NCBI Taxonomy" id="6256"/>
    <lineage>
        <taxon>Eukaryota</taxon>
        <taxon>Metazoa</taxon>
        <taxon>Ecdysozoa</taxon>
        <taxon>Nematoda</taxon>
        <taxon>Chromadorea</taxon>
        <taxon>Rhabditida</taxon>
        <taxon>Spirurina</taxon>
        <taxon>Ascaridomorpha</taxon>
        <taxon>Ascaridoidea</taxon>
        <taxon>Ascarididae</taxon>
        <taxon>Parascaris</taxon>
    </lineage>
</organism>
<keyword evidence="3" id="KW-1185">Reference proteome</keyword>
<dbReference type="Gene3D" id="1.10.274.30">
    <property type="entry name" value="MRG domain"/>
    <property type="match status" value="1"/>
</dbReference>
<evidence type="ECO:0000259" key="2">
    <source>
        <dbReference type="Pfam" id="PF05712"/>
    </source>
</evidence>
<proteinExistence type="predicted"/>
<dbReference type="WBParaSite" id="PEQ_0000057001-mRNA-1">
    <property type="protein sequence ID" value="PEQ_0000057001-mRNA-1"/>
    <property type="gene ID" value="PEQ_0000057001"/>
</dbReference>
<dbReference type="AlphaFoldDB" id="A0A914R1U2"/>
<dbReference type="Proteomes" id="UP000887564">
    <property type="component" value="Unplaced"/>
</dbReference>
<sequence>AYGVSTAASIASTSSRKRRSAAAGSEAERIPDFVRKEEIKIEMPMVLKDILVDDQDMIVRQMYLVRIPARYTVAEIIRQVPL</sequence>